<feature type="compositionally biased region" description="Low complexity" evidence="10">
    <location>
        <begin position="27"/>
        <end position="50"/>
    </location>
</feature>
<dbReference type="InterPro" id="IPR045003">
    <property type="entry name" value="FLA_A"/>
</dbReference>
<keyword evidence="3" id="KW-1003">Cell membrane</keyword>
<evidence type="ECO:0000256" key="2">
    <source>
        <dbReference type="ARBA" id="ARBA00007843"/>
    </source>
</evidence>
<dbReference type="GO" id="GO:0005886">
    <property type="term" value="C:plasma membrane"/>
    <property type="evidence" value="ECO:0007669"/>
    <property type="project" value="UniProtKB-SubCell"/>
</dbReference>
<feature type="region of interest" description="Disordered" evidence="10">
    <location>
        <begin position="27"/>
        <end position="57"/>
    </location>
</feature>
<reference evidence="14" key="1">
    <citation type="submission" date="2023-07" db="EMBL/GenBank/DDBJ databases">
        <title>draft genome sequence of fig (Ficus carica).</title>
        <authorList>
            <person name="Takahashi T."/>
            <person name="Nishimura K."/>
        </authorList>
    </citation>
    <scope>NUCLEOTIDE SEQUENCE</scope>
</reference>
<accession>A0AA87ZBI3</accession>
<dbReference type="GO" id="GO:0009834">
    <property type="term" value="P:plant-type secondary cell wall biogenesis"/>
    <property type="evidence" value="ECO:0007669"/>
    <property type="project" value="UniProtKB-ARBA"/>
</dbReference>
<dbReference type="SMART" id="SM00554">
    <property type="entry name" value="FAS1"/>
    <property type="match status" value="1"/>
</dbReference>
<proteinExistence type="inferred from homology"/>
<protein>
    <recommendedName>
        <fullName evidence="13">FAS1 domain-containing protein</fullName>
    </recommendedName>
</protein>
<evidence type="ECO:0000256" key="9">
    <source>
        <dbReference type="ARBA" id="ARBA00024686"/>
    </source>
</evidence>
<dbReference type="InterPro" id="IPR036378">
    <property type="entry name" value="FAS1_dom_sf"/>
</dbReference>
<dbReference type="GO" id="GO:0098552">
    <property type="term" value="C:side of membrane"/>
    <property type="evidence" value="ECO:0007669"/>
    <property type="project" value="UniProtKB-KW"/>
</dbReference>
<feature type="chain" id="PRO_5041732437" description="FAS1 domain-containing protein" evidence="12">
    <location>
        <begin position="26"/>
        <end position="301"/>
    </location>
</feature>
<dbReference type="SUPFAM" id="SSF82153">
    <property type="entry name" value="FAS1 domain"/>
    <property type="match status" value="1"/>
</dbReference>
<organism evidence="14 15">
    <name type="scientific">Ficus carica</name>
    <name type="common">Common fig</name>
    <dbReference type="NCBI Taxonomy" id="3494"/>
    <lineage>
        <taxon>Eukaryota</taxon>
        <taxon>Viridiplantae</taxon>
        <taxon>Streptophyta</taxon>
        <taxon>Embryophyta</taxon>
        <taxon>Tracheophyta</taxon>
        <taxon>Spermatophyta</taxon>
        <taxon>Magnoliopsida</taxon>
        <taxon>eudicotyledons</taxon>
        <taxon>Gunneridae</taxon>
        <taxon>Pentapetalae</taxon>
        <taxon>rosids</taxon>
        <taxon>fabids</taxon>
        <taxon>Rosales</taxon>
        <taxon>Moraceae</taxon>
        <taxon>Ficeae</taxon>
        <taxon>Ficus</taxon>
    </lineage>
</organism>
<dbReference type="EMBL" id="BTGU01000001">
    <property type="protein sequence ID" value="GMN24676.1"/>
    <property type="molecule type" value="Genomic_DNA"/>
</dbReference>
<evidence type="ECO:0000256" key="1">
    <source>
        <dbReference type="ARBA" id="ARBA00004609"/>
    </source>
</evidence>
<keyword evidence="11" id="KW-1133">Transmembrane helix</keyword>
<feature type="signal peptide" evidence="12">
    <location>
        <begin position="1"/>
        <end position="25"/>
    </location>
</feature>
<evidence type="ECO:0000256" key="3">
    <source>
        <dbReference type="ARBA" id="ARBA00022475"/>
    </source>
</evidence>
<dbReference type="Pfam" id="PF02469">
    <property type="entry name" value="Fasciclin"/>
    <property type="match status" value="1"/>
</dbReference>
<evidence type="ECO:0000256" key="5">
    <source>
        <dbReference type="ARBA" id="ARBA00022729"/>
    </source>
</evidence>
<dbReference type="PANTHER" id="PTHR32077:SF65">
    <property type="entry name" value="FASCICLIN-LIKE ARABINOGALACTAN PROTEIN 11"/>
    <property type="match status" value="1"/>
</dbReference>
<comment type="caution">
    <text evidence="14">The sequence shown here is derived from an EMBL/GenBank/DDBJ whole genome shotgun (WGS) entry which is preliminary data.</text>
</comment>
<dbReference type="AlphaFoldDB" id="A0AA87ZBI3"/>
<evidence type="ECO:0000313" key="15">
    <source>
        <dbReference type="Proteomes" id="UP001187192"/>
    </source>
</evidence>
<keyword evidence="7 11" id="KW-0472">Membrane</keyword>
<dbReference type="FunFam" id="2.30.180.10:FF:000006">
    <property type="entry name" value="Fasciclin-like arabinogalactan protein 11"/>
    <property type="match status" value="1"/>
</dbReference>
<feature type="domain" description="FAS1" evidence="13">
    <location>
        <begin position="77"/>
        <end position="218"/>
    </location>
</feature>
<keyword evidence="4" id="KW-0336">GPI-anchor</keyword>
<dbReference type="Gene3D" id="2.30.180.10">
    <property type="entry name" value="FAS1 domain"/>
    <property type="match status" value="1"/>
</dbReference>
<dbReference type="InterPro" id="IPR000782">
    <property type="entry name" value="FAS1_domain"/>
</dbReference>
<comment type="function">
    <text evidence="9">May be a cell surface adhesion protein.</text>
</comment>
<keyword evidence="11" id="KW-0812">Transmembrane</keyword>
<dbReference type="PANTHER" id="PTHR32077">
    <property type="entry name" value="FASCICLIN-LIKE ARABINOGALACTAN PROTEIN"/>
    <property type="match status" value="1"/>
</dbReference>
<keyword evidence="4" id="KW-0449">Lipoprotein</keyword>
<evidence type="ECO:0000256" key="7">
    <source>
        <dbReference type="ARBA" id="ARBA00023136"/>
    </source>
</evidence>
<evidence type="ECO:0000256" key="10">
    <source>
        <dbReference type="SAM" id="MobiDB-lite"/>
    </source>
</evidence>
<comment type="similarity">
    <text evidence="2">Belongs to the fasciclin-like AGP family.</text>
</comment>
<dbReference type="PROSITE" id="PS50213">
    <property type="entry name" value="FAS1"/>
    <property type="match status" value="1"/>
</dbReference>
<feature type="transmembrane region" description="Helical" evidence="11">
    <location>
        <begin position="282"/>
        <end position="300"/>
    </location>
</feature>
<dbReference type="Gramene" id="FCD_00001339-RA">
    <property type="protein sequence ID" value="FCD_00001339-RA:cds"/>
    <property type="gene ID" value="FCD_00001339"/>
</dbReference>
<keyword evidence="15" id="KW-1185">Reference proteome</keyword>
<evidence type="ECO:0000256" key="6">
    <source>
        <dbReference type="ARBA" id="ARBA00022974"/>
    </source>
</evidence>
<gene>
    <name evidence="14" type="ORF">TIFTF001_000666</name>
</gene>
<dbReference type="Proteomes" id="UP001187192">
    <property type="component" value="Unassembled WGS sequence"/>
</dbReference>
<evidence type="ECO:0000259" key="13">
    <source>
        <dbReference type="PROSITE" id="PS50213"/>
    </source>
</evidence>
<keyword evidence="8" id="KW-0325">Glycoprotein</keyword>
<sequence length="301" mass="31412">MTKQGIISLSLLLFFFFQCTTSTIAQSPVQSPSQSQSQTPATPPTSTAPVVEPPSEVPLVLAPPHKGAAAAEAEAAPTNVTKILEKAGGFSVFIRLLKSTSVGIQIENQLNVSNSLTIFAPTNGGFSALKPGTLNSLSTEQKVELVQYHILPSYISLENFQTLSNPVRTQASNTHDYPLNITVEGSWVNISTGIVNATISATIYEDNQLAVYKVDKVLLPLSLFSSRPKSPAPVAEASAPAPAPTIDVSPRDFPASSLLAPAIAALLNDASGAFSLMSSRNGVLSVGVAVFGAVLSVLALV</sequence>
<evidence type="ECO:0000256" key="8">
    <source>
        <dbReference type="ARBA" id="ARBA00023180"/>
    </source>
</evidence>
<evidence type="ECO:0000256" key="4">
    <source>
        <dbReference type="ARBA" id="ARBA00022622"/>
    </source>
</evidence>
<evidence type="ECO:0000313" key="14">
    <source>
        <dbReference type="EMBL" id="GMN24676.1"/>
    </source>
</evidence>
<evidence type="ECO:0000256" key="11">
    <source>
        <dbReference type="SAM" id="Phobius"/>
    </source>
</evidence>
<comment type="subcellular location">
    <subcellularLocation>
        <location evidence="1">Cell membrane</location>
        <topology evidence="1">Lipid-anchor</topology>
        <topology evidence="1">GPI-anchor</topology>
    </subcellularLocation>
</comment>
<keyword evidence="6" id="KW-0654">Proteoglycan</keyword>
<name>A0AA87ZBI3_FICCA</name>
<evidence type="ECO:0000256" key="12">
    <source>
        <dbReference type="SAM" id="SignalP"/>
    </source>
</evidence>
<keyword evidence="5 12" id="KW-0732">Signal</keyword>